<evidence type="ECO:0000313" key="4">
    <source>
        <dbReference type="Proteomes" id="UP000796880"/>
    </source>
</evidence>
<name>A0A8K0DSC8_9ROSA</name>
<dbReference type="OrthoDB" id="443318at2759"/>
<organism evidence="3 4">
    <name type="scientific">Rhamnella rubrinervis</name>
    <dbReference type="NCBI Taxonomy" id="2594499"/>
    <lineage>
        <taxon>Eukaryota</taxon>
        <taxon>Viridiplantae</taxon>
        <taxon>Streptophyta</taxon>
        <taxon>Embryophyta</taxon>
        <taxon>Tracheophyta</taxon>
        <taxon>Spermatophyta</taxon>
        <taxon>Magnoliopsida</taxon>
        <taxon>eudicotyledons</taxon>
        <taxon>Gunneridae</taxon>
        <taxon>Pentapetalae</taxon>
        <taxon>rosids</taxon>
        <taxon>fabids</taxon>
        <taxon>Rosales</taxon>
        <taxon>Rhamnaceae</taxon>
        <taxon>rhamnoid group</taxon>
        <taxon>Rhamneae</taxon>
        <taxon>Rhamnella</taxon>
    </lineage>
</organism>
<gene>
    <name evidence="3" type="ORF">FNV43_RR25009</name>
</gene>
<dbReference type="GO" id="GO:0006508">
    <property type="term" value="P:proteolysis"/>
    <property type="evidence" value="ECO:0007669"/>
    <property type="project" value="InterPro"/>
</dbReference>
<dbReference type="AlphaFoldDB" id="A0A8K0DSC8"/>
<dbReference type="GO" id="GO:0019748">
    <property type="term" value="P:secondary metabolic process"/>
    <property type="evidence" value="ECO:0007669"/>
    <property type="project" value="TreeGrafter"/>
</dbReference>
<dbReference type="FunFam" id="3.40.50.1820:FF:000072">
    <property type="entry name" value="Serine carboxypeptidase-like 19"/>
    <property type="match status" value="1"/>
</dbReference>
<sequence>MASSSAPYFVCHLLLLLLMAVLGVIDIVASQSIINHLPGELDEVQLFYYFVESESSPEDELLCCGLPEAPVALPFQVLCQETEQELIVTKRQRQRGFDQLAGMASSSRPYSVSHFHLVVVMVLGTVLDKVASECIINNLPGFPGNLPFRLETGYVGVGELDEIQLFYYFIESERSPEDDPLVLWLTGGPGCSSFSGLVYEIGPLAFDINANYSNWSSTTVPTLKLNLYSWTKLANIIFLDSPVGTGFSYATNWQAYNTSDTLSMAANYHFLRKWFMGHPKFLKNPLYIAGDSYSGIPVPVLVQDITNGNEAGVEPSMNLKGYVLGNPATTLHDDYNARVPFSHRMALLSDQLYKSAETNCKGEFINIDPENVLCVNDMKVIHECLKYIMKSHVLEPWCEHRFSPTPTELDWYQSNDLFTEDHSIDIFLLSLPNQLQWCREYNLIPSYIWANDQNVQNALHIHKPCPNLPTVGEEVKRMYLNTDRR</sequence>
<dbReference type="Pfam" id="PF00450">
    <property type="entry name" value="Peptidase_S10"/>
    <property type="match status" value="1"/>
</dbReference>
<dbReference type="PANTHER" id="PTHR11802:SF224">
    <property type="entry name" value="SERINE CARBOXYPEPTIDASE-LIKE 7 ISOFORM X1"/>
    <property type="match status" value="1"/>
</dbReference>
<accession>A0A8K0DSC8</accession>
<comment type="caution">
    <text evidence="3">The sequence shown here is derived from an EMBL/GenBank/DDBJ whole genome shotgun (WGS) entry which is preliminary data.</text>
</comment>
<dbReference type="GO" id="GO:0004185">
    <property type="term" value="F:serine-type carboxypeptidase activity"/>
    <property type="evidence" value="ECO:0007669"/>
    <property type="project" value="InterPro"/>
</dbReference>
<dbReference type="InterPro" id="IPR001563">
    <property type="entry name" value="Peptidase_S10"/>
</dbReference>
<keyword evidence="2" id="KW-0732">Signal</keyword>
<feature type="signal peptide" evidence="2">
    <location>
        <begin position="1"/>
        <end position="30"/>
    </location>
</feature>
<dbReference type="EMBL" id="VOIH02000011">
    <property type="protein sequence ID" value="KAF3433906.1"/>
    <property type="molecule type" value="Genomic_DNA"/>
</dbReference>
<dbReference type="SUPFAM" id="SSF53474">
    <property type="entry name" value="alpha/beta-Hydrolases"/>
    <property type="match status" value="1"/>
</dbReference>
<evidence type="ECO:0000313" key="3">
    <source>
        <dbReference type="EMBL" id="KAF3433906.1"/>
    </source>
</evidence>
<proteinExistence type="inferred from homology"/>
<dbReference type="GO" id="GO:0016747">
    <property type="term" value="F:acyltransferase activity, transferring groups other than amino-acyl groups"/>
    <property type="evidence" value="ECO:0007669"/>
    <property type="project" value="TreeGrafter"/>
</dbReference>
<dbReference type="Proteomes" id="UP000796880">
    <property type="component" value="Unassembled WGS sequence"/>
</dbReference>
<reference evidence="3" key="1">
    <citation type="submission" date="2020-03" db="EMBL/GenBank/DDBJ databases">
        <title>A high-quality chromosome-level genome assembly of a woody plant with both climbing and erect habits, Rhamnella rubrinervis.</title>
        <authorList>
            <person name="Lu Z."/>
            <person name="Yang Y."/>
            <person name="Zhu X."/>
            <person name="Sun Y."/>
        </authorList>
    </citation>
    <scope>NUCLEOTIDE SEQUENCE</scope>
    <source>
        <strain evidence="3">BYM</strain>
        <tissue evidence="3">Leaf</tissue>
    </source>
</reference>
<evidence type="ECO:0008006" key="5">
    <source>
        <dbReference type="Google" id="ProtNLM"/>
    </source>
</evidence>
<dbReference type="InterPro" id="IPR029058">
    <property type="entry name" value="AB_hydrolase_fold"/>
</dbReference>
<protein>
    <recommendedName>
        <fullName evidence="5">Serine carboxypeptidase-like 18</fullName>
    </recommendedName>
</protein>
<evidence type="ECO:0000256" key="1">
    <source>
        <dbReference type="ARBA" id="ARBA00009431"/>
    </source>
</evidence>
<dbReference type="PRINTS" id="PR00724">
    <property type="entry name" value="CRBOXYPTASEC"/>
</dbReference>
<keyword evidence="4" id="KW-1185">Reference proteome</keyword>
<evidence type="ECO:0000256" key="2">
    <source>
        <dbReference type="SAM" id="SignalP"/>
    </source>
</evidence>
<comment type="similarity">
    <text evidence="1">Belongs to the peptidase S10 family.</text>
</comment>
<dbReference type="Gene3D" id="3.40.50.1820">
    <property type="entry name" value="alpha/beta hydrolase"/>
    <property type="match status" value="1"/>
</dbReference>
<feature type="chain" id="PRO_5035482115" description="Serine carboxypeptidase-like 18" evidence="2">
    <location>
        <begin position="31"/>
        <end position="485"/>
    </location>
</feature>
<dbReference type="PANTHER" id="PTHR11802">
    <property type="entry name" value="SERINE PROTEASE FAMILY S10 SERINE CARBOXYPEPTIDASE"/>
    <property type="match status" value="1"/>
</dbReference>